<comment type="caution">
    <text evidence="2">The sequence shown here is derived from an EMBL/GenBank/DDBJ whole genome shotgun (WGS) entry which is preliminary data.</text>
</comment>
<dbReference type="GO" id="GO:0016787">
    <property type="term" value="F:hydrolase activity"/>
    <property type="evidence" value="ECO:0007669"/>
    <property type="project" value="UniProtKB-KW"/>
</dbReference>
<dbReference type="Proteomes" id="UP001247542">
    <property type="component" value="Unassembled WGS sequence"/>
</dbReference>
<dbReference type="InterPro" id="IPR029058">
    <property type="entry name" value="AB_hydrolase_fold"/>
</dbReference>
<dbReference type="SUPFAM" id="SSF53474">
    <property type="entry name" value="alpha/beta-Hydrolases"/>
    <property type="match status" value="1"/>
</dbReference>
<feature type="compositionally biased region" description="Polar residues" evidence="1">
    <location>
        <begin position="54"/>
        <end position="69"/>
    </location>
</feature>
<gene>
    <name evidence="2" type="ORF">QS713_01155</name>
</gene>
<evidence type="ECO:0000313" key="2">
    <source>
        <dbReference type="EMBL" id="MDT3766676.1"/>
    </source>
</evidence>
<protein>
    <submittedName>
        <fullName evidence="2">Alpha/beta hydrolase</fullName>
    </submittedName>
</protein>
<proteinExistence type="predicted"/>
<sequence>MGVLGNAIRKLLTAHTRQNASKPGDEGVQPPRFGAQRTPTKTGTYQRGHYQRGSAHTSSRSRPQTNAPGQAQLHHYYSARQVPETMLLIEGARQLAPLIGRLAGNAAAGIFASLPVWDAGVRAQMEGQVAARGEQIVEDSQRVFFDMPGLDTLVIQAVCRVAHAVSAAYRSGLRVDQLLHPSHSSQLAERIARLPRGGYESFMSFFLAAGTAMGRFRGGDVRADLMYEDGRERPLPRGHAHGQVRRFTAPESLQDMAADIDDIYWAETTGAIVKITRVGAGPQRRWLISIPGTDSVELRTTHNPAGTETNIREMLGLRSAVRMGVLAAFRQAMEAEGLDPAGSDRERVTIVGHSQGGMVALGLLQEQALAIDGIVTLGVPGRRVRIPAGVTAIAVEHDQDVIPAFDGRPRRLTTDRVVVGRRLNRPRSGALYYAHSSATYTDTIRLLERRARVEPFSRMGRAVRKLQEQLAHPGEQTRVYHFEISQDILEGGPPSIDSVYEHMGPVWQPPEVPLPGFGGSE</sequence>
<keyword evidence="2" id="KW-0378">Hydrolase</keyword>
<organism evidence="2 3">
    <name type="scientific">Gleimia hominis</name>
    <dbReference type="NCBI Taxonomy" id="595468"/>
    <lineage>
        <taxon>Bacteria</taxon>
        <taxon>Bacillati</taxon>
        <taxon>Actinomycetota</taxon>
        <taxon>Actinomycetes</taxon>
        <taxon>Actinomycetales</taxon>
        <taxon>Actinomycetaceae</taxon>
        <taxon>Gleimia</taxon>
    </lineage>
</organism>
<dbReference type="Gene3D" id="3.40.50.1820">
    <property type="entry name" value="alpha/beta hydrolase"/>
    <property type="match status" value="1"/>
</dbReference>
<accession>A0ABU3I8H4</accession>
<feature type="region of interest" description="Disordered" evidence="1">
    <location>
        <begin position="14"/>
        <end position="69"/>
    </location>
</feature>
<evidence type="ECO:0000256" key="1">
    <source>
        <dbReference type="SAM" id="MobiDB-lite"/>
    </source>
</evidence>
<keyword evidence="3" id="KW-1185">Reference proteome</keyword>
<dbReference type="EMBL" id="JASXSX010000001">
    <property type="protein sequence ID" value="MDT3766676.1"/>
    <property type="molecule type" value="Genomic_DNA"/>
</dbReference>
<name>A0ABU3I8H4_9ACTO</name>
<dbReference type="RefSeq" id="WP_313271765.1">
    <property type="nucleotide sequence ID" value="NZ_JASXSX010000001.1"/>
</dbReference>
<evidence type="ECO:0000313" key="3">
    <source>
        <dbReference type="Proteomes" id="UP001247542"/>
    </source>
</evidence>
<reference evidence="2 3" key="1">
    <citation type="submission" date="2023-06" db="EMBL/GenBank/DDBJ databases">
        <title>Draft genome sequence of Gleimia hominis type strain CCUG 57540T.</title>
        <authorList>
            <person name="Salva-Serra F."/>
            <person name="Cardew S."/>
            <person name="Jensie Markopoulos S."/>
            <person name="Ohlen M."/>
            <person name="Inganas E."/>
            <person name="Svensson-Stadler L."/>
            <person name="Moore E.R.B."/>
        </authorList>
    </citation>
    <scope>NUCLEOTIDE SEQUENCE [LARGE SCALE GENOMIC DNA]</scope>
    <source>
        <strain evidence="2 3">CCUG 57540</strain>
    </source>
</reference>